<proteinExistence type="predicted"/>
<sequence>MPGIWRAAPLATASSAGSYALAIPRKRGPKRSSLGPSSGQFPAKPIRFTWSRMSMMSPTRNRLLMAPAAFVAIRCVQPTSRITRTGIEHCKGVKRVSLVVVEAALHADDRNAAQPPEHQPSAVAGHGRDGEVRYRVVVEAVHLGQLVGQAAQPGPADDATPGSDARALQQINVSYQSIKSIIRSKSHSSTSAPTVSLSAAGPAIASNTHPGSVASLEVASVTAVVVLMAGTSTVAMISSIVPSIAPMSTTDEGRCDSASAVPLTTSSSSTVGDDGVGTASESVGEVETDAVVEGGNETDEKGETAADER</sequence>
<reference evidence="2" key="1">
    <citation type="submission" date="2022-08" db="UniProtKB">
        <authorList>
            <consortium name="EnsemblMetazoa"/>
        </authorList>
    </citation>
    <scope>IDENTIFICATION</scope>
    <source>
        <strain evidence="2">EBRO</strain>
    </source>
</reference>
<evidence type="ECO:0000256" key="1">
    <source>
        <dbReference type="SAM" id="MobiDB-lite"/>
    </source>
</evidence>
<dbReference type="AlphaFoldDB" id="A0A182J4G0"/>
<protein>
    <submittedName>
        <fullName evidence="2">Uncharacterized protein</fullName>
    </submittedName>
</protein>
<dbReference type="EnsemblMetazoa" id="AATE011155-RA">
    <property type="protein sequence ID" value="AATE011155-PA.1"/>
    <property type="gene ID" value="AATE011155"/>
</dbReference>
<dbReference type="VEuPathDB" id="VectorBase:AATE011155"/>
<accession>A0A182J4G0</accession>
<feature type="compositionally biased region" description="Basic and acidic residues" evidence="1">
    <location>
        <begin position="298"/>
        <end position="309"/>
    </location>
</feature>
<feature type="compositionally biased region" description="Low complexity" evidence="1">
    <location>
        <begin position="264"/>
        <end position="278"/>
    </location>
</feature>
<evidence type="ECO:0000313" key="2">
    <source>
        <dbReference type="EnsemblMetazoa" id="AATE011155-PA.1"/>
    </source>
</evidence>
<name>A0A182J4G0_ANOAO</name>
<organism evidence="2">
    <name type="scientific">Anopheles atroparvus</name>
    <name type="common">European mosquito</name>
    <dbReference type="NCBI Taxonomy" id="41427"/>
    <lineage>
        <taxon>Eukaryota</taxon>
        <taxon>Metazoa</taxon>
        <taxon>Ecdysozoa</taxon>
        <taxon>Arthropoda</taxon>
        <taxon>Hexapoda</taxon>
        <taxon>Insecta</taxon>
        <taxon>Pterygota</taxon>
        <taxon>Neoptera</taxon>
        <taxon>Endopterygota</taxon>
        <taxon>Diptera</taxon>
        <taxon>Nematocera</taxon>
        <taxon>Culicoidea</taxon>
        <taxon>Culicidae</taxon>
        <taxon>Anophelinae</taxon>
        <taxon>Anopheles</taxon>
    </lineage>
</organism>
<feature type="region of interest" description="Disordered" evidence="1">
    <location>
        <begin position="249"/>
        <end position="309"/>
    </location>
</feature>